<dbReference type="EMBL" id="MT952336">
    <property type="protein sequence ID" value="QQZ02075.1"/>
    <property type="molecule type" value="Genomic_RNA"/>
</dbReference>
<dbReference type="GeneID" id="80539509"/>
<proteinExistence type="predicted"/>
<sequence>MSSISKKNATKTRKTVRHLQHSSEIGLSFPFMMTEIFSKYRYAQLSQVMIEYIPLIKNPDVGHFTLSICNNKIMSEKGKKVISVEFFPHLYQRVWVTGFDWTMRKDGSPWYFSLSTSIRSIEFGSAVGEIIFSPSFCYTNMYPSSVPLEVRVDDSDGVMIEDVGDEPMKEFKIEMIEKMG</sequence>
<name>A0AAE7P728_9RHAB</name>
<accession>A0AAE7P728</accession>
<dbReference type="Proteomes" id="UP000830652">
    <property type="component" value="Segment"/>
</dbReference>
<reference evidence="1" key="1">
    <citation type="journal article" date="2021" name="Arch.">
        <title>Rose virus R, a cytorhabdovirus infecting rose.</title>
        <authorList>
            <person name="Bolus S."/>
            <person name="Al Rwahnih M."/>
            <person name="Grinstead S.C."/>
            <person name="Mollov D."/>
        </authorList>
    </citation>
    <scope>NUCLEOTIDE SEQUENCE</scope>
    <source>
        <strain evidence="1">MDR92016</strain>
    </source>
</reference>
<evidence type="ECO:0000313" key="1">
    <source>
        <dbReference type="EMBL" id="QQZ02075.1"/>
    </source>
</evidence>
<dbReference type="RefSeq" id="YP_010800859.1">
    <property type="nucleotide sequence ID" value="NC_076909.1"/>
</dbReference>
<protein>
    <submittedName>
        <fullName evidence="1">P3 protein</fullName>
    </submittedName>
</protein>
<organism evidence="1 2">
    <name type="scientific">Rose virus R</name>
    <dbReference type="NCBI Taxonomy" id="2805917"/>
    <lineage>
        <taxon>Viruses</taxon>
        <taxon>Riboviria</taxon>
        <taxon>Orthornavirae</taxon>
        <taxon>Negarnaviricota</taxon>
        <taxon>Haploviricotina</taxon>
        <taxon>Monjiviricetes</taxon>
        <taxon>Mononegavirales</taxon>
        <taxon>Rhabdoviridae</taxon>
        <taxon>Betarhabdovirinae</taxon>
        <taxon>Betacytorhabdovirus</taxon>
        <taxon>Betacytorhabdovirus alpharosae</taxon>
        <taxon>Cytorhabdovirus rosae</taxon>
    </lineage>
</organism>
<evidence type="ECO:0000313" key="2">
    <source>
        <dbReference type="Proteomes" id="UP000830652"/>
    </source>
</evidence>
<dbReference type="KEGG" id="vg:80539509"/>
<keyword evidence="2" id="KW-1185">Reference proteome</keyword>